<organism evidence="9">
    <name type="scientific">marine sediment metagenome</name>
    <dbReference type="NCBI Taxonomy" id="412755"/>
    <lineage>
        <taxon>unclassified sequences</taxon>
        <taxon>metagenomes</taxon>
        <taxon>ecological metagenomes</taxon>
    </lineage>
</organism>
<dbReference type="AlphaFoldDB" id="X0YCZ6"/>
<dbReference type="Gene3D" id="3.40.710.10">
    <property type="entry name" value="DD-peptidase/beta-lactamase superfamily"/>
    <property type="match status" value="1"/>
</dbReference>
<dbReference type="GO" id="GO:0030288">
    <property type="term" value="C:outer membrane-bounded periplasmic space"/>
    <property type="evidence" value="ECO:0007669"/>
    <property type="project" value="TreeGrafter"/>
</dbReference>
<proteinExistence type="predicted"/>
<feature type="non-terminal residue" evidence="9">
    <location>
        <position position="229"/>
    </location>
</feature>
<keyword evidence="5" id="KW-0511">Multifunctional enzyme</keyword>
<dbReference type="SUPFAM" id="SSF56601">
    <property type="entry name" value="beta-lactamase/transpeptidase-like"/>
    <property type="match status" value="1"/>
</dbReference>
<dbReference type="InterPro" id="IPR023346">
    <property type="entry name" value="Lysozyme-like_dom_sf"/>
</dbReference>
<evidence type="ECO:0000313" key="9">
    <source>
        <dbReference type="EMBL" id="GAG46568.1"/>
    </source>
</evidence>
<feature type="domain" description="Glycosyl transferase family 51" evidence="8">
    <location>
        <begin position="1"/>
        <end position="94"/>
    </location>
</feature>
<evidence type="ECO:0000256" key="1">
    <source>
        <dbReference type="ARBA" id="ARBA00022645"/>
    </source>
</evidence>
<comment type="caution">
    <text evidence="9">The sequence shown here is derived from an EMBL/GenBank/DDBJ whole genome shotgun (WGS) entry which is preliminary data.</text>
</comment>
<keyword evidence="4" id="KW-0808">Transferase</keyword>
<dbReference type="InterPro" id="IPR050396">
    <property type="entry name" value="Glycosyltr_51/Transpeptidase"/>
</dbReference>
<gene>
    <name evidence="9" type="ORF">S01H1_78551</name>
</gene>
<sequence length="229" mass="25181">TIMRKLKEAFLAFQIERRYTKDEILQLYLNQVYFGSGAYGVEAAARTFFGKPANELTLAECALTAGMPKSPSRYSPLVNESLALKRRAVVLKQMARNGMITREQLTAARSSPLSLATSQNSSIKAPYFVAYVRNLLEKEFGGARLYRTGLTVYTTLNYKMQKVAEKAVAKGLEQLSARMQKHGLLTLQSKEARGTSGHESPQAALVSVDATQGAILAMVGGKDFQESPF</sequence>
<evidence type="ECO:0000256" key="7">
    <source>
        <dbReference type="ARBA" id="ARBA00049902"/>
    </source>
</evidence>
<dbReference type="PANTHER" id="PTHR32282:SF33">
    <property type="entry name" value="PEPTIDOGLYCAN GLYCOSYLTRANSFERASE"/>
    <property type="match status" value="1"/>
</dbReference>
<dbReference type="SUPFAM" id="SSF53955">
    <property type="entry name" value="Lysozyme-like"/>
    <property type="match status" value="1"/>
</dbReference>
<comment type="catalytic activity">
    <reaction evidence="7">
        <text>[GlcNAc-(1-&gt;4)-Mur2Ac(oyl-L-Ala-gamma-D-Glu-L-Lys-D-Ala-D-Ala)](n)-di-trans,octa-cis-undecaprenyl diphosphate + beta-D-GlcNAc-(1-&gt;4)-Mur2Ac(oyl-L-Ala-gamma-D-Glu-L-Lys-D-Ala-D-Ala)-di-trans,octa-cis-undecaprenyl diphosphate = [GlcNAc-(1-&gt;4)-Mur2Ac(oyl-L-Ala-gamma-D-Glu-L-Lys-D-Ala-D-Ala)](n+1)-di-trans,octa-cis-undecaprenyl diphosphate + di-trans,octa-cis-undecaprenyl diphosphate + H(+)</text>
        <dbReference type="Rhea" id="RHEA:23708"/>
        <dbReference type="Rhea" id="RHEA-COMP:9602"/>
        <dbReference type="Rhea" id="RHEA-COMP:9603"/>
        <dbReference type="ChEBI" id="CHEBI:15378"/>
        <dbReference type="ChEBI" id="CHEBI:58405"/>
        <dbReference type="ChEBI" id="CHEBI:60033"/>
        <dbReference type="ChEBI" id="CHEBI:78435"/>
        <dbReference type="EC" id="2.4.99.28"/>
    </reaction>
</comment>
<dbReference type="Gene3D" id="1.10.3810.10">
    <property type="entry name" value="Biosynthetic peptidoglycan transglycosylase-like"/>
    <property type="match status" value="1"/>
</dbReference>
<dbReference type="GO" id="GO:0009252">
    <property type="term" value="P:peptidoglycan biosynthetic process"/>
    <property type="evidence" value="ECO:0007669"/>
    <property type="project" value="TreeGrafter"/>
</dbReference>
<dbReference type="Pfam" id="PF00912">
    <property type="entry name" value="Transgly"/>
    <property type="match status" value="1"/>
</dbReference>
<keyword evidence="3" id="KW-0328">Glycosyltransferase</keyword>
<name>X0YCZ6_9ZZZZ</name>
<evidence type="ECO:0000256" key="4">
    <source>
        <dbReference type="ARBA" id="ARBA00022679"/>
    </source>
</evidence>
<keyword evidence="1" id="KW-0121">Carboxypeptidase</keyword>
<keyword evidence="2" id="KW-0645">Protease</keyword>
<dbReference type="EC" id="2.4.99.28" evidence="6"/>
<dbReference type="GO" id="GO:0008955">
    <property type="term" value="F:peptidoglycan glycosyltransferase activity"/>
    <property type="evidence" value="ECO:0007669"/>
    <property type="project" value="UniProtKB-EC"/>
</dbReference>
<dbReference type="GO" id="GO:0006508">
    <property type="term" value="P:proteolysis"/>
    <property type="evidence" value="ECO:0007669"/>
    <property type="project" value="UniProtKB-KW"/>
</dbReference>
<feature type="non-terminal residue" evidence="9">
    <location>
        <position position="1"/>
    </location>
</feature>
<protein>
    <recommendedName>
        <fullName evidence="6">peptidoglycan glycosyltransferase</fullName>
        <ecNumber evidence="6">2.4.99.28</ecNumber>
    </recommendedName>
</protein>
<dbReference type="InterPro" id="IPR001264">
    <property type="entry name" value="Glyco_trans_51"/>
</dbReference>
<dbReference type="InterPro" id="IPR036950">
    <property type="entry name" value="PBP_transglycosylase"/>
</dbReference>
<reference evidence="9" key="1">
    <citation type="journal article" date="2014" name="Front. Microbiol.">
        <title>High frequency of phylogenetically diverse reductive dehalogenase-homologous genes in deep subseafloor sedimentary metagenomes.</title>
        <authorList>
            <person name="Kawai M."/>
            <person name="Futagami T."/>
            <person name="Toyoda A."/>
            <person name="Takaki Y."/>
            <person name="Nishi S."/>
            <person name="Hori S."/>
            <person name="Arai W."/>
            <person name="Tsubouchi T."/>
            <person name="Morono Y."/>
            <person name="Uchiyama I."/>
            <person name="Ito T."/>
            <person name="Fujiyama A."/>
            <person name="Inagaki F."/>
            <person name="Takami H."/>
        </authorList>
    </citation>
    <scope>NUCLEOTIDE SEQUENCE</scope>
    <source>
        <strain evidence="9">Expedition CK06-06</strain>
    </source>
</reference>
<dbReference type="EMBL" id="BARS01052875">
    <property type="protein sequence ID" value="GAG46568.1"/>
    <property type="molecule type" value="Genomic_DNA"/>
</dbReference>
<keyword evidence="2" id="KW-0378">Hydrolase</keyword>
<evidence type="ECO:0000256" key="3">
    <source>
        <dbReference type="ARBA" id="ARBA00022676"/>
    </source>
</evidence>
<dbReference type="PANTHER" id="PTHR32282">
    <property type="entry name" value="BINDING PROTEIN TRANSPEPTIDASE, PUTATIVE-RELATED"/>
    <property type="match status" value="1"/>
</dbReference>
<evidence type="ECO:0000256" key="2">
    <source>
        <dbReference type="ARBA" id="ARBA00022670"/>
    </source>
</evidence>
<accession>X0YCZ6</accession>
<dbReference type="GO" id="GO:0004180">
    <property type="term" value="F:carboxypeptidase activity"/>
    <property type="evidence" value="ECO:0007669"/>
    <property type="project" value="UniProtKB-KW"/>
</dbReference>
<evidence type="ECO:0000259" key="8">
    <source>
        <dbReference type="Pfam" id="PF00912"/>
    </source>
</evidence>
<dbReference type="InterPro" id="IPR012338">
    <property type="entry name" value="Beta-lactam/transpept-like"/>
</dbReference>
<evidence type="ECO:0000256" key="5">
    <source>
        <dbReference type="ARBA" id="ARBA00023268"/>
    </source>
</evidence>
<evidence type="ECO:0000256" key="6">
    <source>
        <dbReference type="ARBA" id="ARBA00044770"/>
    </source>
</evidence>